<gene>
    <name evidence="2" type="ORF">AVEN_247036_1</name>
</gene>
<sequence>MLSSSLNMTLCLPTSKGFTFLTATSAALVELAWISLCHGVCPHSVLAYEDASSRLRTRMVGKKSPITSSPGIKFNSTAYEDKIEIPPKSKPHKKQMSCHKGAHLARRPHRKPQNPKRTKTEDQLPALSHQGPRSAKQRKNQTRYNYRSTLTHLTAKGSSTQPASSKRT</sequence>
<name>A0A4Y2U7H6_ARAVE</name>
<dbReference type="AlphaFoldDB" id="A0A4Y2U7H6"/>
<reference evidence="2 3" key="1">
    <citation type="journal article" date="2019" name="Sci. Rep.">
        <title>Orb-weaving spider Araneus ventricosus genome elucidates the spidroin gene catalogue.</title>
        <authorList>
            <person name="Kono N."/>
            <person name="Nakamura H."/>
            <person name="Ohtoshi R."/>
            <person name="Moran D.A.P."/>
            <person name="Shinohara A."/>
            <person name="Yoshida Y."/>
            <person name="Fujiwara M."/>
            <person name="Mori M."/>
            <person name="Tomita M."/>
            <person name="Arakawa K."/>
        </authorList>
    </citation>
    <scope>NUCLEOTIDE SEQUENCE [LARGE SCALE GENOMIC DNA]</scope>
</reference>
<dbReference type="Proteomes" id="UP000499080">
    <property type="component" value="Unassembled WGS sequence"/>
</dbReference>
<feature type="region of interest" description="Disordered" evidence="1">
    <location>
        <begin position="78"/>
        <end position="168"/>
    </location>
</feature>
<proteinExistence type="predicted"/>
<protein>
    <submittedName>
        <fullName evidence="2">Uncharacterized protein</fullName>
    </submittedName>
</protein>
<dbReference type="EMBL" id="BGPR01034548">
    <property type="protein sequence ID" value="GBO08979.1"/>
    <property type="molecule type" value="Genomic_DNA"/>
</dbReference>
<keyword evidence="3" id="KW-1185">Reference proteome</keyword>
<organism evidence="2 3">
    <name type="scientific">Araneus ventricosus</name>
    <name type="common">Orbweaver spider</name>
    <name type="synonym">Epeira ventricosa</name>
    <dbReference type="NCBI Taxonomy" id="182803"/>
    <lineage>
        <taxon>Eukaryota</taxon>
        <taxon>Metazoa</taxon>
        <taxon>Ecdysozoa</taxon>
        <taxon>Arthropoda</taxon>
        <taxon>Chelicerata</taxon>
        <taxon>Arachnida</taxon>
        <taxon>Araneae</taxon>
        <taxon>Araneomorphae</taxon>
        <taxon>Entelegynae</taxon>
        <taxon>Araneoidea</taxon>
        <taxon>Araneidae</taxon>
        <taxon>Araneus</taxon>
    </lineage>
</organism>
<evidence type="ECO:0000313" key="3">
    <source>
        <dbReference type="Proteomes" id="UP000499080"/>
    </source>
</evidence>
<feature type="compositionally biased region" description="Polar residues" evidence="1">
    <location>
        <begin position="142"/>
        <end position="168"/>
    </location>
</feature>
<evidence type="ECO:0000313" key="2">
    <source>
        <dbReference type="EMBL" id="GBO08979.1"/>
    </source>
</evidence>
<evidence type="ECO:0000256" key="1">
    <source>
        <dbReference type="SAM" id="MobiDB-lite"/>
    </source>
</evidence>
<accession>A0A4Y2U7H6</accession>
<comment type="caution">
    <text evidence="2">The sequence shown here is derived from an EMBL/GenBank/DDBJ whole genome shotgun (WGS) entry which is preliminary data.</text>
</comment>
<feature type="compositionally biased region" description="Basic residues" evidence="1">
    <location>
        <begin position="89"/>
        <end position="117"/>
    </location>
</feature>